<organism evidence="7">
    <name type="scientific">Pseudothermotoga hypogea</name>
    <dbReference type="NCBI Taxonomy" id="57487"/>
    <lineage>
        <taxon>Bacteria</taxon>
        <taxon>Thermotogati</taxon>
        <taxon>Thermotogota</taxon>
        <taxon>Thermotogae</taxon>
        <taxon>Thermotogales</taxon>
        <taxon>Thermotogaceae</taxon>
        <taxon>Pseudothermotoga</taxon>
    </lineage>
</organism>
<evidence type="ECO:0000256" key="2">
    <source>
        <dbReference type="ARBA" id="ARBA00022741"/>
    </source>
</evidence>
<dbReference type="GO" id="GO:0005524">
    <property type="term" value="F:ATP binding"/>
    <property type="evidence" value="ECO:0007669"/>
    <property type="project" value="UniProtKB-KW"/>
</dbReference>
<dbReference type="PROSITE" id="PS00329">
    <property type="entry name" value="HSP70_2"/>
    <property type="match status" value="1"/>
</dbReference>
<dbReference type="GO" id="GO:0140662">
    <property type="term" value="F:ATP-dependent protein folding chaperone"/>
    <property type="evidence" value="ECO:0007669"/>
    <property type="project" value="InterPro"/>
</dbReference>
<dbReference type="Pfam" id="PF00012">
    <property type="entry name" value="HSP70"/>
    <property type="match status" value="2"/>
</dbReference>
<dbReference type="AlphaFoldDB" id="A0A832I926"/>
<proteinExistence type="inferred from homology"/>
<dbReference type="InterPro" id="IPR043129">
    <property type="entry name" value="ATPase_NBD"/>
</dbReference>
<reference evidence="7" key="1">
    <citation type="journal article" date="2020" name="mSystems">
        <title>Genome- and Community-Level Interaction Insights into Carbon Utilization and Element Cycling Functions of Hydrothermarchaeota in Hydrothermal Sediment.</title>
        <authorList>
            <person name="Zhou Z."/>
            <person name="Liu Y."/>
            <person name="Xu W."/>
            <person name="Pan J."/>
            <person name="Luo Z.H."/>
            <person name="Li M."/>
        </authorList>
    </citation>
    <scope>NUCLEOTIDE SEQUENCE [LARGE SCALE GENOMIC DNA]</scope>
    <source>
        <strain evidence="7">SpSt-86</strain>
    </source>
</reference>
<comment type="similarity">
    <text evidence="1 5">Belongs to the heat shock protein 70 family.</text>
</comment>
<name>A0A832I926_9THEM</name>
<sequence length="584" mass="65225">MAVIGIDLGTSTSEVAYYRNGVTYVICMVPSYVGINADGEFVFGEDAKGQYIGRPHHTVTEFKRLMGTNEKIRLGDKVFKPEEVSALLLGYLKKIAEEYLQENGNEPLEEAVITVPANFDDNQRRATMLAAQLAGIKCERIINEPTAAALAFGIKNIDKDMRVLVYDFGGGTLDVTVLKMFEGILDVETSYGDTKLGGKDFDERMMNLIIRKIREKYEITLDTKDLLVLSKLKDLAEKAKIELSFAPETTVIMENMPAGGKLQDLSVTVTRREFENAVKDLIERSGVIIDKALEDKGLTYKDIDFVLMIGGTSQIPLVRNYVRNKIGKEIRTEINPIEAVARGAAIQAAIKAGIISEENSVLITDVCPFNLGIEVAADINGVLVPGVFQKLIERNSTVPTTRSEVFTTAVDYQTEIQVKVYQTLENDCVWAKEATLIGEFLLENIPPKPKGQVPIKVEYSYDINGNIKVVAEVLTTGHRRELEIRRANQVGAVHHSKEVDEALKKLRGQSVLNNYKNMALYKKYKLTIEGVEKRLEKSQHTSEDHNLQKLRTLLDELKNCIARNDEEKADKIEAQIIDLLFSMG</sequence>
<keyword evidence="2 5" id="KW-0547">Nucleotide-binding</keyword>
<comment type="caution">
    <text evidence="7">The sequence shown here is derived from an EMBL/GenBank/DDBJ whole genome shotgun (WGS) entry which is preliminary data.</text>
</comment>
<gene>
    <name evidence="7" type="ORF">ENW55_05730</name>
</gene>
<evidence type="ECO:0000256" key="5">
    <source>
        <dbReference type="RuleBase" id="RU003322"/>
    </source>
</evidence>
<dbReference type="Gene3D" id="3.30.420.40">
    <property type="match status" value="2"/>
</dbReference>
<dbReference type="SUPFAM" id="SSF53067">
    <property type="entry name" value="Actin-like ATPase domain"/>
    <property type="match status" value="2"/>
</dbReference>
<keyword evidence="4" id="KW-0143">Chaperone</keyword>
<dbReference type="SUPFAM" id="SSF100920">
    <property type="entry name" value="Heat shock protein 70kD (HSP70), peptide-binding domain"/>
    <property type="match status" value="1"/>
</dbReference>
<accession>A0A832I926</accession>
<dbReference type="FunFam" id="3.90.640.10:FF:000003">
    <property type="entry name" value="Molecular chaperone DnaK"/>
    <property type="match status" value="1"/>
</dbReference>
<evidence type="ECO:0000256" key="3">
    <source>
        <dbReference type="ARBA" id="ARBA00022840"/>
    </source>
</evidence>
<dbReference type="InterPro" id="IPR013126">
    <property type="entry name" value="Hsp_70_fam"/>
</dbReference>
<protein>
    <submittedName>
        <fullName evidence="7">Hsp70 family protein</fullName>
    </submittedName>
</protein>
<dbReference type="Gene3D" id="3.90.640.10">
    <property type="entry name" value="Actin, Chain A, domain 4"/>
    <property type="match status" value="1"/>
</dbReference>
<dbReference type="PANTHER" id="PTHR19375">
    <property type="entry name" value="HEAT SHOCK PROTEIN 70KDA"/>
    <property type="match status" value="1"/>
</dbReference>
<dbReference type="PROSITE" id="PS00297">
    <property type="entry name" value="HSP70_1"/>
    <property type="match status" value="1"/>
</dbReference>
<dbReference type="EMBL" id="DTKQ01000042">
    <property type="protein sequence ID" value="HGZ79463.1"/>
    <property type="molecule type" value="Genomic_DNA"/>
</dbReference>
<evidence type="ECO:0000256" key="1">
    <source>
        <dbReference type="ARBA" id="ARBA00007381"/>
    </source>
</evidence>
<keyword evidence="6" id="KW-0175">Coiled coil</keyword>
<evidence type="ECO:0000313" key="7">
    <source>
        <dbReference type="EMBL" id="HGZ79463.1"/>
    </source>
</evidence>
<dbReference type="PRINTS" id="PR00301">
    <property type="entry name" value="HEATSHOCK70"/>
</dbReference>
<evidence type="ECO:0000256" key="4">
    <source>
        <dbReference type="ARBA" id="ARBA00023186"/>
    </source>
</evidence>
<dbReference type="InterPro" id="IPR029047">
    <property type="entry name" value="HSP70_peptide-bd_sf"/>
</dbReference>
<keyword evidence="3 5" id="KW-0067">ATP-binding</keyword>
<dbReference type="InterPro" id="IPR018181">
    <property type="entry name" value="Heat_shock_70_CS"/>
</dbReference>
<dbReference type="Gene3D" id="2.60.34.10">
    <property type="entry name" value="Substrate Binding Domain Of DNAk, Chain A, domain 1"/>
    <property type="match status" value="1"/>
</dbReference>
<feature type="coiled-coil region" evidence="6">
    <location>
        <begin position="521"/>
        <end position="570"/>
    </location>
</feature>
<dbReference type="CDD" id="cd24029">
    <property type="entry name" value="ASKHA_NBD_HSP70_DnaK_HscA_HscC"/>
    <property type="match status" value="1"/>
</dbReference>
<evidence type="ECO:0000256" key="6">
    <source>
        <dbReference type="SAM" id="Coils"/>
    </source>
</evidence>
<dbReference type="FunFam" id="3.30.420.40:FF:000545">
    <property type="entry name" value="Endoplasmic reticulum chaperone BiP"/>
    <property type="match status" value="1"/>
</dbReference>